<feature type="region of interest" description="Disordered" evidence="1">
    <location>
        <begin position="194"/>
        <end position="220"/>
    </location>
</feature>
<keyword evidence="3" id="KW-1185">Reference proteome</keyword>
<proteinExistence type="predicted"/>
<evidence type="ECO:0000313" key="3">
    <source>
        <dbReference type="Proteomes" id="UP001217918"/>
    </source>
</evidence>
<dbReference type="AlphaFoldDB" id="A0AAD9MDS6"/>
<name>A0AAD9MDS6_9PEZI</name>
<evidence type="ECO:0000256" key="1">
    <source>
        <dbReference type="SAM" id="MobiDB-lite"/>
    </source>
</evidence>
<dbReference type="InterPro" id="IPR038322">
    <property type="entry name" value="Pex19_C_sf"/>
</dbReference>
<dbReference type="GO" id="GO:0033328">
    <property type="term" value="F:peroxisome membrane targeting sequence binding"/>
    <property type="evidence" value="ECO:0007669"/>
    <property type="project" value="TreeGrafter"/>
</dbReference>
<protein>
    <submittedName>
        <fullName evidence="2">Uncharacterized protein</fullName>
    </submittedName>
</protein>
<dbReference type="Proteomes" id="UP001217918">
    <property type="component" value="Unassembled WGS sequence"/>
</dbReference>
<feature type="region of interest" description="Disordered" evidence="1">
    <location>
        <begin position="1"/>
        <end position="22"/>
    </location>
</feature>
<evidence type="ECO:0000313" key="2">
    <source>
        <dbReference type="EMBL" id="KAK2070188.1"/>
    </source>
</evidence>
<reference evidence="2" key="1">
    <citation type="journal article" date="2023" name="Mol. Plant Microbe Interact.">
        <title>Elucidating the Obligate Nature and Biological Capacity of an Invasive Fungal Corn Pathogen.</title>
        <authorList>
            <person name="MacCready J.S."/>
            <person name="Roggenkamp E.M."/>
            <person name="Gdanetz K."/>
            <person name="Chilvers M.I."/>
        </authorList>
    </citation>
    <scope>NUCLEOTIDE SEQUENCE</scope>
    <source>
        <strain evidence="2">PM02</strain>
    </source>
</reference>
<dbReference type="GO" id="GO:0045046">
    <property type="term" value="P:protein import into peroxisome membrane"/>
    <property type="evidence" value="ECO:0007669"/>
    <property type="project" value="TreeGrafter"/>
</dbReference>
<accession>A0AAD9MDS6</accession>
<organism evidence="2 3">
    <name type="scientific">Phyllachora maydis</name>
    <dbReference type="NCBI Taxonomy" id="1825666"/>
    <lineage>
        <taxon>Eukaryota</taxon>
        <taxon>Fungi</taxon>
        <taxon>Dikarya</taxon>
        <taxon>Ascomycota</taxon>
        <taxon>Pezizomycotina</taxon>
        <taxon>Sordariomycetes</taxon>
        <taxon>Sordariomycetidae</taxon>
        <taxon>Phyllachorales</taxon>
        <taxon>Phyllachoraceae</taxon>
        <taxon>Phyllachora</taxon>
    </lineage>
</organism>
<gene>
    <name evidence="2" type="ORF">P8C59_004703</name>
</gene>
<dbReference type="Pfam" id="PF04614">
    <property type="entry name" value="Pex19"/>
    <property type="match status" value="1"/>
</dbReference>
<dbReference type="Gene3D" id="1.20.120.900">
    <property type="entry name" value="Pex19, mPTS binding domain"/>
    <property type="match status" value="1"/>
</dbReference>
<dbReference type="GO" id="GO:0005778">
    <property type="term" value="C:peroxisomal membrane"/>
    <property type="evidence" value="ECO:0007669"/>
    <property type="project" value="TreeGrafter"/>
</dbReference>
<dbReference type="InterPro" id="IPR006708">
    <property type="entry name" value="Pex19"/>
</dbReference>
<sequence length="220" mass="24657">MQTAEDAVDDVPDPDEDDLDDLDDLLDEFSAVNPDSEKSEGGPRELQDLLGDIETTPEMQAQWESMFKELGAAAASSQAEGSDDFLAELLKQMQAGGLEGEGDEEDLSKMLMGMMDQLTHKEILYEPMKELNDKFPEWLQKNKDKTSKEDLRRYEEQLLHVKEIVARFEQTGYADSNAADREYIIDRMQKMQAAGSPPADLVGDMPSAQEALNMPECNTQ</sequence>
<dbReference type="EMBL" id="JAQQPM010000003">
    <property type="protein sequence ID" value="KAK2070188.1"/>
    <property type="molecule type" value="Genomic_DNA"/>
</dbReference>
<dbReference type="PANTHER" id="PTHR12774:SF2">
    <property type="entry name" value="PEROXISOMAL BIOGENESIS FACTOR 19"/>
    <property type="match status" value="1"/>
</dbReference>
<dbReference type="PANTHER" id="PTHR12774">
    <property type="entry name" value="PEROXISOMAL BIOGENESIS FACTOR 19"/>
    <property type="match status" value="1"/>
</dbReference>
<comment type="caution">
    <text evidence="2">The sequence shown here is derived from an EMBL/GenBank/DDBJ whole genome shotgun (WGS) entry which is preliminary data.</text>
</comment>